<dbReference type="Proteomes" id="UP000256845">
    <property type="component" value="Unassembled WGS sequence"/>
</dbReference>
<dbReference type="InterPro" id="IPR036259">
    <property type="entry name" value="MFS_trans_sf"/>
</dbReference>
<evidence type="ECO:0000256" key="5">
    <source>
        <dbReference type="ARBA" id="ARBA00022989"/>
    </source>
</evidence>
<keyword evidence="4 7" id="KW-0812">Transmembrane</keyword>
<accession>A0A3D9H8N1</accession>
<evidence type="ECO:0000259" key="8">
    <source>
        <dbReference type="PROSITE" id="PS50850"/>
    </source>
</evidence>
<evidence type="ECO:0000256" key="3">
    <source>
        <dbReference type="ARBA" id="ARBA00022475"/>
    </source>
</evidence>
<dbReference type="InterPro" id="IPR011701">
    <property type="entry name" value="MFS"/>
</dbReference>
<feature type="transmembrane region" description="Helical" evidence="7">
    <location>
        <begin position="216"/>
        <end position="239"/>
    </location>
</feature>
<feature type="transmembrane region" description="Helical" evidence="7">
    <location>
        <begin position="84"/>
        <end position="103"/>
    </location>
</feature>
<dbReference type="PANTHER" id="PTHR23517">
    <property type="entry name" value="RESISTANCE PROTEIN MDTM, PUTATIVE-RELATED-RELATED"/>
    <property type="match status" value="1"/>
</dbReference>
<reference evidence="9 10" key="1">
    <citation type="submission" date="2018-07" db="EMBL/GenBank/DDBJ databases">
        <title>Genomic Encyclopedia of Type Strains, Phase III (KMG-III): the genomes of soil and plant-associated and newly described type strains.</title>
        <authorList>
            <person name="Whitman W."/>
        </authorList>
    </citation>
    <scope>NUCLEOTIDE SEQUENCE [LARGE SCALE GENOMIC DNA]</scope>
    <source>
        <strain evidence="9 10">CECT 8488</strain>
    </source>
</reference>
<feature type="transmembrane region" description="Helical" evidence="7">
    <location>
        <begin position="109"/>
        <end position="128"/>
    </location>
</feature>
<feature type="transmembrane region" description="Helical" evidence="7">
    <location>
        <begin position="58"/>
        <end position="77"/>
    </location>
</feature>
<evidence type="ECO:0000313" key="10">
    <source>
        <dbReference type="Proteomes" id="UP000256845"/>
    </source>
</evidence>
<evidence type="ECO:0000256" key="2">
    <source>
        <dbReference type="ARBA" id="ARBA00022448"/>
    </source>
</evidence>
<keyword evidence="6 7" id="KW-0472">Membrane</keyword>
<keyword evidence="5 7" id="KW-1133">Transmembrane helix</keyword>
<dbReference type="PANTHER" id="PTHR23517:SF3">
    <property type="entry name" value="INTEGRAL MEMBRANE TRANSPORT PROTEIN"/>
    <property type="match status" value="1"/>
</dbReference>
<dbReference type="Pfam" id="PF07690">
    <property type="entry name" value="MFS_1"/>
    <property type="match status" value="1"/>
</dbReference>
<comment type="subcellular location">
    <subcellularLocation>
        <location evidence="1">Cell membrane</location>
        <topology evidence="1">Multi-pass membrane protein</topology>
    </subcellularLocation>
</comment>
<dbReference type="GO" id="GO:0005886">
    <property type="term" value="C:plasma membrane"/>
    <property type="evidence" value="ECO:0007669"/>
    <property type="project" value="UniProtKB-SubCell"/>
</dbReference>
<feature type="transmembrane region" description="Helical" evidence="7">
    <location>
        <begin position="148"/>
        <end position="168"/>
    </location>
</feature>
<keyword evidence="10" id="KW-1185">Reference proteome</keyword>
<dbReference type="GO" id="GO:0022857">
    <property type="term" value="F:transmembrane transporter activity"/>
    <property type="evidence" value="ECO:0007669"/>
    <property type="project" value="InterPro"/>
</dbReference>
<protein>
    <submittedName>
        <fullName evidence="9">MFS transporter</fullName>
    </submittedName>
</protein>
<sequence length="415" mass="44762">MSVPEKIDPWRVAAGLSGAAKVLLFGTFCARLFSFMIWPFFAVMMTRKFSTPVTEIGWQFSIAAVIAIFAAPVSGMLADRFGRVVIMVIAGFVAIISYLAMYFIGTEQALLTCILLSALASGSLEPLLRSLLGDCASRDEERPVLFHIRYYIINFSVAAGPLAGMWFADHGLDGVFLLGALGNAILLVSMMVASAHSRGGCDNGVSGNPGMKAATVAFLQNRFFLTLFLSNFFLVFLYAHTDEPLTFYLITQGIEGITGVIASINLTNTLVVLAAHLFLLKWLLMLDEHRAYCLAFFFLAAGLALISVNSANLVWVWLVAIGLATLAEIIAMPLLATLIDREAPKKYRSSYAGLYIMSNLGGAAVPFLGALVIEKAGGDILFAAVACACLPVGFIGYRLLGKSRSLRKKYAEEAA</sequence>
<dbReference type="OrthoDB" id="3237211at2"/>
<evidence type="ECO:0000313" key="9">
    <source>
        <dbReference type="EMBL" id="RED45829.1"/>
    </source>
</evidence>
<feature type="transmembrane region" description="Helical" evidence="7">
    <location>
        <begin position="174"/>
        <end position="195"/>
    </location>
</feature>
<feature type="transmembrane region" description="Helical" evidence="7">
    <location>
        <begin position="379"/>
        <end position="400"/>
    </location>
</feature>
<feature type="transmembrane region" description="Helical" evidence="7">
    <location>
        <begin position="12"/>
        <end position="38"/>
    </location>
</feature>
<organism evidence="9 10">
    <name type="scientific">Aestuariispira insulae</name>
    <dbReference type="NCBI Taxonomy" id="1461337"/>
    <lineage>
        <taxon>Bacteria</taxon>
        <taxon>Pseudomonadati</taxon>
        <taxon>Pseudomonadota</taxon>
        <taxon>Alphaproteobacteria</taxon>
        <taxon>Rhodospirillales</taxon>
        <taxon>Kiloniellaceae</taxon>
        <taxon>Aestuariispira</taxon>
    </lineage>
</organism>
<proteinExistence type="predicted"/>
<dbReference type="SUPFAM" id="SSF103473">
    <property type="entry name" value="MFS general substrate transporter"/>
    <property type="match status" value="1"/>
</dbReference>
<feature type="transmembrane region" description="Helical" evidence="7">
    <location>
        <begin position="314"/>
        <end position="339"/>
    </location>
</feature>
<keyword evidence="2" id="KW-0813">Transport</keyword>
<evidence type="ECO:0000256" key="4">
    <source>
        <dbReference type="ARBA" id="ARBA00022692"/>
    </source>
</evidence>
<dbReference type="EMBL" id="QRDW01000011">
    <property type="protein sequence ID" value="RED45829.1"/>
    <property type="molecule type" value="Genomic_DNA"/>
</dbReference>
<feature type="domain" description="Major facilitator superfamily (MFS) profile" evidence="8">
    <location>
        <begin position="19"/>
        <end position="404"/>
    </location>
</feature>
<feature type="transmembrane region" description="Helical" evidence="7">
    <location>
        <begin position="259"/>
        <end position="279"/>
    </location>
</feature>
<gene>
    <name evidence="9" type="ORF">DFP90_11176</name>
</gene>
<dbReference type="RefSeq" id="WP_115938419.1">
    <property type="nucleotide sequence ID" value="NZ_QRDW01000011.1"/>
</dbReference>
<evidence type="ECO:0000256" key="7">
    <source>
        <dbReference type="SAM" id="Phobius"/>
    </source>
</evidence>
<feature type="transmembrane region" description="Helical" evidence="7">
    <location>
        <begin position="351"/>
        <end position="373"/>
    </location>
</feature>
<dbReference type="AlphaFoldDB" id="A0A3D9H8N1"/>
<evidence type="ECO:0000256" key="1">
    <source>
        <dbReference type="ARBA" id="ARBA00004651"/>
    </source>
</evidence>
<comment type="caution">
    <text evidence="9">The sequence shown here is derived from an EMBL/GenBank/DDBJ whole genome shotgun (WGS) entry which is preliminary data.</text>
</comment>
<name>A0A3D9H8N1_9PROT</name>
<dbReference type="InterPro" id="IPR020846">
    <property type="entry name" value="MFS_dom"/>
</dbReference>
<dbReference type="InterPro" id="IPR050171">
    <property type="entry name" value="MFS_Transporters"/>
</dbReference>
<feature type="transmembrane region" description="Helical" evidence="7">
    <location>
        <begin position="291"/>
        <end position="308"/>
    </location>
</feature>
<dbReference type="PROSITE" id="PS50850">
    <property type="entry name" value="MFS"/>
    <property type="match status" value="1"/>
</dbReference>
<evidence type="ECO:0000256" key="6">
    <source>
        <dbReference type="ARBA" id="ARBA00023136"/>
    </source>
</evidence>
<keyword evidence="3" id="KW-1003">Cell membrane</keyword>
<dbReference type="Gene3D" id="1.20.1250.20">
    <property type="entry name" value="MFS general substrate transporter like domains"/>
    <property type="match status" value="1"/>
</dbReference>